<dbReference type="PANTHER" id="PTHR43214:SF43">
    <property type="entry name" value="TWO-COMPONENT RESPONSE REGULATOR"/>
    <property type="match status" value="1"/>
</dbReference>
<feature type="modified residue" description="4-aspartylphosphate" evidence="3">
    <location>
        <position position="54"/>
    </location>
</feature>
<accession>A0A2A4G7K0</accession>
<dbReference type="InterPro" id="IPR000792">
    <property type="entry name" value="Tscrpt_reg_LuxR_C"/>
</dbReference>
<comment type="caution">
    <text evidence="6">The sequence shown here is derived from an EMBL/GenBank/DDBJ whole genome shotgun (WGS) entry which is preliminary data.</text>
</comment>
<dbReference type="GO" id="GO:0003677">
    <property type="term" value="F:DNA binding"/>
    <property type="evidence" value="ECO:0007669"/>
    <property type="project" value="UniProtKB-KW"/>
</dbReference>
<dbReference type="SUPFAM" id="SSF52172">
    <property type="entry name" value="CheY-like"/>
    <property type="match status" value="1"/>
</dbReference>
<evidence type="ECO:0000256" key="3">
    <source>
        <dbReference type="PROSITE-ProRule" id="PRU00169"/>
    </source>
</evidence>
<dbReference type="SUPFAM" id="SSF46894">
    <property type="entry name" value="C-terminal effector domain of the bipartite response regulators"/>
    <property type="match status" value="1"/>
</dbReference>
<dbReference type="SMART" id="SM00421">
    <property type="entry name" value="HTH_LUXR"/>
    <property type="match status" value="1"/>
</dbReference>
<dbReference type="RefSeq" id="WP_097440535.1">
    <property type="nucleotide sequence ID" value="NZ_KZ300476.1"/>
</dbReference>
<evidence type="ECO:0000313" key="6">
    <source>
        <dbReference type="EMBL" id="PCE64413.1"/>
    </source>
</evidence>
<dbReference type="Pfam" id="PF00196">
    <property type="entry name" value="GerE"/>
    <property type="match status" value="1"/>
</dbReference>
<evidence type="ECO:0000259" key="4">
    <source>
        <dbReference type="PROSITE" id="PS50043"/>
    </source>
</evidence>
<dbReference type="GO" id="GO:0006355">
    <property type="term" value="P:regulation of DNA-templated transcription"/>
    <property type="evidence" value="ECO:0007669"/>
    <property type="project" value="InterPro"/>
</dbReference>
<dbReference type="AlphaFoldDB" id="A0A2A4G7K0"/>
<sequence length="209" mass="23013">MIRIAITDDHPLILEGLKTLLAHETHITLVGTYGSLAETEAGLAVDCPDVLLLDINLPDGNGASNCKHFVKAYPDLKVVALTNFEESAFVRQIIQNGGKGYLLKNTPKAELLEAIDTIMAGDTYLPKKIKQQLLNESLGSRTSYFIPKLTRREKEVLALIVKEHTTEEIAEKLFISVKTVEAHRSNLIQKLGVRNTAGLVRMAVEKGLV</sequence>
<dbReference type="OrthoDB" id="9795108at2"/>
<dbReference type="InterPro" id="IPR001789">
    <property type="entry name" value="Sig_transdc_resp-reg_receiver"/>
</dbReference>
<dbReference type="PRINTS" id="PR00038">
    <property type="entry name" value="HTHLUXR"/>
</dbReference>
<dbReference type="Gene3D" id="3.40.50.2300">
    <property type="match status" value="1"/>
</dbReference>
<dbReference type="CDD" id="cd06170">
    <property type="entry name" value="LuxR_C_like"/>
    <property type="match status" value="1"/>
</dbReference>
<feature type="domain" description="HTH luxR-type" evidence="4">
    <location>
        <begin position="142"/>
        <end position="207"/>
    </location>
</feature>
<dbReference type="InterPro" id="IPR016032">
    <property type="entry name" value="Sig_transdc_resp-reg_C-effctor"/>
</dbReference>
<protein>
    <recommendedName>
        <fullName evidence="8">DNA-binding response regulator</fullName>
    </recommendedName>
</protein>
<evidence type="ECO:0000256" key="1">
    <source>
        <dbReference type="ARBA" id="ARBA00022553"/>
    </source>
</evidence>
<name>A0A2A4G7K0_9FLAO</name>
<keyword evidence="7" id="KW-1185">Reference proteome</keyword>
<dbReference type="EMBL" id="NBWU01000003">
    <property type="protein sequence ID" value="PCE64413.1"/>
    <property type="molecule type" value="Genomic_DNA"/>
</dbReference>
<dbReference type="InterPro" id="IPR058245">
    <property type="entry name" value="NreC/VraR/RcsB-like_REC"/>
</dbReference>
<feature type="domain" description="Response regulatory" evidence="5">
    <location>
        <begin position="3"/>
        <end position="119"/>
    </location>
</feature>
<evidence type="ECO:0000256" key="2">
    <source>
        <dbReference type="ARBA" id="ARBA00023125"/>
    </source>
</evidence>
<keyword evidence="1 3" id="KW-0597">Phosphoprotein</keyword>
<dbReference type="PROSITE" id="PS50110">
    <property type="entry name" value="RESPONSE_REGULATORY"/>
    <property type="match status" value="1"/>
</dbReference>
<reference evidence="6 7" key="1">
    <citation type="submission" date="2017-04" db="EMBL/GenBank/DDBJ databases">
        <title>A new member of the family Flavobacteriaceae isolated from ascidians.</title>
        <authorList>
            <person name="Chen L."/>
        </authorList>
    </citation>
    <scope>NUCLEOTIDE SEQUENCE [LARGE SCALE GENOMIC DNA]</scope>
    <source>
        <strain evidence="6 7">HQA918</strain>
    </source>
</reference>
<dbReference type="CDD" id="cd17535">
    <property type="entry name" value="REC_NarL-like"/>
    <property type="match status" value="1"/>
</dbReference>
<dbReference type="Pfam" id="PF00072">
    <property type="entry name" value="Response_reg"/>
    <property type="match status" value="1"/>
</dbReference>
<dbReference type="PROSITE" id="PS50043">
    <property type="entry name" value="HTH_LUXR_2"/>
    <property type="match status" value="1"/>
</dbReference>
<dbReference type="InterPro" id="IPR039420">
    <property type="entry name" value="WalR-like"/>
</dbReference>
<keyword evidence="2" id="KW-0238">DNA-binding</keyword>
<gene>
    <name evidence="6" type="ORF">B7P33_08975</name>
</gene>
<dbReference type="Proteomes" id="UP000219559">
    <property type="component" value="Unassembled WGS sequence"/>
</dbReference>
<evidence type="ECO:0000259" key="5">
    <source>
        <dbReference type="PROSITE" id="PS50110"/>
    </source>
</evidence>
<dbReference type="SMART" id="SM00448">
    <property type="entry name" value="REC"/>
    <property type="match status" value="1"/>
</dbReference>
<evidence type="ECO:0000313" key="7">
    <source>
        <dbReference type="Proteomes" id="UP000219559"/>
    </source>
</evidence>
<organism evidence="6 7">
    <name type="scientific">Sediminicola luteus</name>
    <dbReference type="NCBI Taxonomy" id="319238"/>
    <lineage>
        <taxon>Bacteria</taxon>
        <taxon>Pseudomonadati</taxon>
        <taxon>Bacteroidota</taxon>
        <taxon>Flavobacteriia</taxon>
        <taxon>Flavobacteriales</taxon>
        <taxon>Flavobacteriaceae</taxon>
        <taxon>Sediminicola</taxon>
    </lineage>
</organism>
<proteinExistence type="predicted"/>
<evidence type="ECO:0008006" key="8">
    <source>
        <dbReference type="Google" id="ProtNLM"/>
    </source>
</evidence>
<dbReference type="GO" id="GO:0000160">
    <property type="term" value="P:phosphorelay signal transduction system"/>
    <property type="evidence" value="ECO:0007669"/>
    <property type="project" value="InterPro"/>
</dbReference>
<dbReference type="PANTHER" id="PTHR43214">
    <property type="entry name" value="TWO-COMPONENT RESPONSE REGULATOR"/>
    <property type="match status" value="1"/>
</dbReference>
<dbReference type="InterPro" id="IPR011006">
    <property type="entry name" value="CheY-like_superfamily"/>
</dbReference>